<dbReference type="SUPFAM" id="SSF140984">
    <property type="entry name" value="PTPA-like"/>
    <property type="match status" value="1"/>
</dbReference>
<evidence type="ECO:0000256" key="2">
    <source>
        <dbReference type="ARBA" id="ARBA00004496"/>
    </source>
</evidence>
<proteinExistence type="inferred from homology"/>
<evidence type="ECO:0000313" key="8">
    <source>
        <dbReference type="EMBL" id="KXN67353.1"/>
    </source>
</evidence>
<protein>
    <recommendedName>
        <fullName evidence="7">Serine/threonine-protein phosphatase 2A activator</fullName>
        <ecNumber evidence="7">5.2.1.8</ecNumber>
    </recommendedName>
    <alternativeName>
        <fullName evidence="7">Phosphotyrosyl phosphatase activator</fullName>
    </alternativeName>
</protein>
<keyword evidence="5 7" id="KW-0697">Rotamase</keyword>
<evidence type="ECO:0000256" key="7">
    <source>
        <dbReference type="RuleBase" id="RU361210"/>
    </source>
</evidence>
<evidence type="ECO:0000256" key="6">
    <source>
        <dbReference type="ARBA" id="ARBA00023235"/>
    </source>
</evidence>
<dbReference type="GO" id="GO:0000082">
    <property type="term" value="P:G1/S transition of mitotic cell cycle"/>
    <property type="evidence" value="ECO:0007669"/>
    <property type="project" value="EnsemblFungi"/>
</dbReference>
<dbReference type="GO" id="GO:0005737">
    <property type="term" value="C:cytoplasm"/>
    <property type="evidence" value="ECO:0007669"/>
    <property type="project" value="UniProtKB-SubCell"/>
</dbReference>
<dbReference type="Gene3D" id="1.20.120.1150">
    <property type="match status" value="1"/>
</dbReference>
<comment type="function">
    <text evidence="7">PPIases accelerate the folding of proteins. It catalyzes the cis-trans isomerization of proline imidic peptide bonds in oligopeptides.</text>
</comment>
<dbReference type="GO" id="GO:0007052">
    <property type="term" value="P:mitotic spindle organization"/>
    <property type="evidence" value="ECO:0007669"/>
    <property type="project" value="EnsemblFungi"/>
</dbReference>
<dbReference type="GO" id="GO:0006357">
    <property type="term" value="P:regulation of transcription by RNA polymerase II"/>
    <property type="evidence" value="ECO:0007669"/>
    <property type="project" value="EnsemblFungi"/>
</dbReference>
<dbReference type="EC" id="5.2.1.8" evidence="7"/>
<name>A0A137NX03_CONC2</name>
<gene>
    <name evidence="8" type="ORF">CONCODRAFT_80198</name>
</gene>
<dbReference type="InterPro" id="IPR043170">
    <property type="entry name" value="PTPA_C_lid"/>
</dbReference>
<dbReference type="PANTHER" id="PTHR10012:SF0">
    <property type="entry name" value="SERINE_THREONINE-PROTEIN PHOSPHATASE 2A ACTIVATOR"/>
    <property type="match status" value="1"/>
</dbReference>
<dbReference type="PIRSF" id="PIRSF016325">
    <property type="entry name" value="Phstyr_phstse_ac"/>
    <property type="match status" value="1"/>
</dbReference>
<sequence>MSKFIKPERRIKVESDMPSFYNSLGYNQIIQFITILNNSCLNLSIIEVEKLEKSKSIASVLEILEELSSLIDNFPPNENSNRFGNTSYRDWFKAMEEKIPSLILNLLTEELKESEIELSPYLIHSFGNFTRIDYGTGHELNFLVFLFNLTCIEFFKLEEFKQLGLVVINRYLKLVRKIQLTYKLEPAGSHGVWGLDDFQFIPYILGSAQLKDEMIDPPALITNPKFVERMRNNNLFLGAIDFIGQVKQGPFNEHSPMLYDISGVPYWHKVNKGLQKMYVDEVLRKFPVVQHLVFGNLFSFEINNNQ</sequence>
<evidence type="ECO:0000256" key="3">
    <source>
        <dbReference type="ARBA" id="ARBA00011019"/>
    </source>
</evidence>
<dbReference type="OMA" id="IHESQDV"/>
<dbReference type="GO" id="GO:0000785">
    <property type="term" value="C:chromatin"/>
    <property type="evidence" value="ECO:0007669"/>
    <property type="project" value="EnsemblFungi"/>
</dbReference>
<dbReference type="EMBL" id="KQ964642">
    <property type="protein sequence ID" value="KXN67353.1"/>
    <property type="molecule type" value="Genomic_DNA"/>
</dbReference>
<comment type="subcellular location">
    <subcellularLocation>
        <location evidence="2 7">Cytoplasm</location>
    </subcellularLocation>
</comment>
<dbReference type="GO" id="GO:0005634">
    <property type="term" value="C:nucleus"/>
    <property type="evidence" value="ECO:0007669"/>
    <property type="project" value="EnsemblFungi"/>
</dbReference>
<dbReference type="GO" id="GO:0006281">
    <property type="term" value="P:DNA repair"/>
    <property type="evidence" value="ECO:0007669"/>
    <property type="project" value="EnsemblFungi"/>
</dbReference>
<dbReference type="InterPro" id="IPR037218">
    <property type="entry name" value="PTPA_sf"/>
</dbReference>
<dbReference type="CDD" id="cd04087">
    <property type="entry name" value="PTPA"/>
    <property type="match status" value="1"/>
</dbReference>
<organism evidence="8 9">
    <name type="scientific">Conidiobolus coronatus (strain ATCC 28846 / CBS 209.66 / NRRL 28638)</name>
    <name type="common">Delacroixia coronata</name>
    <dbReference type="NCBI Taxonomy" id="796925"/>
    <lineage>
        <taxon>Eukaryota</taxon>
        <taxon>Fungi</taxon>
        <taxon>Fungi incertae sedis</taxon>
        <taxon>Zoopagomycota</taxon>
        <taxon>Entomophthoromycotina</taxon>
        <taxon>Entomophthoromycetes</taxon>
        <taxon>Entomophthorales</taxon>
        <taxon>Ancylistaceae</taxon>
        <taxon>Conidiobolus</taxon>
    </lineage>
</organism>
<keyword evidence="4 7" id="KW-0963">Cytoplasm</keyword>
<dbReference type="FunFam" id="1.20.120.1150:FF:000002">
    <property type="entry name" value="Serine/threonine-protein phosphatase 2A activator"/>
    <property type="match status" value="1"/>
</dbReference>
<evidence type="ECO:0000313" key="9">
    <source>
        <dbReference type="Proteomes" id="UP000070444"/>
    </source>
</evidence>
<evidence type="ECO:0000256" key="1">
    <source>
        <dbReference type="ARBA" id="ARBA00000971"/>
    </source>
</evidence>
<dbReference type="OrthoDB" id="16120at2759"/>
<dbReference type="GO" id="GO:0008160">
    <property type="term" value="F:protein tyrosine phosphatase activator activity"/>
    <property type="evidence" value="ECO:0007669"/>
    <property type="project" value="TreeGrafter"/>
</dbReference>
<keyword evidence="9" id="KW-1185">Reference proteome</keyword>
<dbReference type="Pfam" id="PF03095">
    <property type="entry name" value="PTPA"/>
    <property type="match status" value="1"/>
</dbReference>
<dbReference type="GO" id="GO:0006914">
    <property type="term" value="P:autophagy"/>
    <property type="evidence" value="ECO:0007669"/>
    <property type="project" value="EnsemblFungi"/>
</dbReference>
<comment type="catalytic activity">
    <reaction evidence="1 7">
        <text>[protein]-peptidylproline (omega=180) = [protein]-peptidylproline (omega=0)</text>
        <dbReference type="Rhea" id="RHEA:16237"/>
        <dbReference type="Rhea" id="RHEA-COMP:10747"/>
        <dbReference type="Rhea" id="RHEA-COMP:10748"/>
        <dbReference type="ChEBI" id="CHEBI:83833"/>
        <dbReference type="ChEBI" id="CHEBI:83834"/>
        <dbReference type="EC" id="5.2.1.8"/>
    </reaction>
</comment>
<dbReference type="GO" id="GO:0000159">
    <property type="term" value="C:protein phosphatase type 2A complex"/>
    <property type="evidence" value="ECO:0007669"/>
    <property type="project" value="EnsemblFungi"/>
</dbReference>
<reference evidence="8 9" key="1">
    <citation type="journal article" date="2015" name="Genome Biol. Evol.">
        <title>Phylogenomic analyses indicate that early fungi evolved digesting cell walls of algal ancestors of land plants.</title>
        <authorList>
            <person name="Chang Y."/>
            <person name="Wang S."/>
            <person name="Sekimoto S."/>
            <person name="Aerts A.L."/>
            <person name="Choi C."/>
            <person name="Clum A."/>
            <person name="LaButti K.M."/>
            <person name="Lindquist E.A."/>
            <person name="Yee Ngan C."/>
            <person name="Ohm R.A."/>
            <person name="Salamov A.A."/>
            <person name="Grigoriev I.V."/>
            <person name="Spatafora J.W."/>
            <person name="Berbee M.L."/>
        </authorList>
    </citation>
    <scope>NUCLEOTIDE SEQUENCE [LARGE SCALE GENOMIC DNA]</scope>
    <source>
        <strain evidence="8 9">NRRL 28638</strain>
    </source>
</reference>
<keyword evidence="6 7" id="KW-0413">Isomerase</keyword>
<dbReference type="Proteomes" id="UP000070444">
    <property type="component" value="Unassembled WGS sequence"/>
</dbReference>
<dbReference type="STRING" id="796925.A0A137NX03"/>
<accession>A0A137NX03</accession>
<dbReference type="GO" id="GO:0003755">
    <property type="term" value="F:peptidyl-prolyl cis-trans isomerase activity"/>
    <property type="evidence" value="ECO:0007669"/>
    <property type="project" value="UniProtKB-KW"/>
</dbReference>
<evidence type="ECO:0000256" key="4">
    <source>
        <dbReference type="ARBA" id="ARBA00022490"/>
    </source>
</evidence>
<dbReference type="PANTHER" id="PTHR10012">
    <property type="entry name" value="SERINE/THREONINE-PROTEIN PHOSPHATASE 2A REGULATORY SUBUNIT B"/>
    <property type="match status" value="1"/>
</dbReference>
<evidence type="ECO:0000256" key="5">
    <source>
        <dbReference type="ARBA" id="ARBA00023110"/>
    </source>
</evidence>
<dbReference type="AlphaFoldDB" id="A0A137NX03"/>
<comment type="similarity">
    <text evidence="3 7">Belongs to the PTPA-type PPIase family.</text>
</comment>
<dbReference type="InterPro" id="IPR004327">
    <property type="entry name" value="Phstyr_phstse_ac"/>
</dbReference>